<feature type="domain" description="Bacterial Ig-like" evidence="2">
    <location>
        <begin position="1081"/>
        <end position="1160"/>
    </location>
</feature>
<dbReference type="KEGG" id="ege:EM595_0285"/>
<dbReference type="InterPro" id="IPR044016">
    <property type="entry name" value="Big_13"/>
</dbReference>
<evidence type="ECO:0000259" key="2">
    <source>
        <dbReference type="Pfam" id="PF19077"/>
    </source>
</evidence>
<protein>
    <recommendedName>
        <fullName evidence="2">Bacterial Ig-like domain-containing protein</fullName>
    </recommendedName>
</protein>
<dbReference type="Gene3D" id="3.30.420.430">
    <property type="match status" value="15"/>
</dbReference>
<dbReference type="Proteomes" id="UP000059419">
    <property type="component" value="Chromosome 1"/>
</dbReference>
<dbReference type="OrthoDB" id="8481600at2"/>
<feature type="domain" description="Bacterial Ig-like" evidence="2">
    <location>
        <begin position="663"/>
        <end position="750"/>
    </location>
</feature>
<feature type="domain" description="Bacterial Ig-like" evidence="2">
    <location>
        <begin position="777"/>
        <end position="853"/>
    </location>
</feature>
<feature type="domain" description="Bacterial Ig-like" evidence="2">
    <location>
        <begin position="1187"/>
        <end position="1263"/>
    </location>
</feature>
<accession>A0A0U5KWS1</accession>
<feature type="domain" description="Bacterial Ig-like" evidence="2">
    <location>
        <begin position="1495"/>
        <end position="1563"/>
    </location>
</feature>
<dbReference type="RefSeq" id="WP_067427154.1">
    <property type="nucleotide sequence ID" value="NZ_LN907827.1"/>
</dbReference>
<feature type="domain" description="Bacterial Ig-like" evidence="2">
    <location>
        <begin position="1392"/>
        <end position="1468"/>
    </location>
</feature>
<feature type="domain" description="Bacterial Ig-like" evidence="2">
    <location>
        <begin position="982"/>
        <end position="1058"/>
    </location>
</feature>
<organism evidence="3 4">
    <name type="scientific">Duffyella gerundensis</name>
    <dbReference type="NCBI Taxonomy" id="1619313"/>
    <lineage>
        <taxon>Bacteria</taxon>
        <taxon>Pseudomonadati</taxon>
        <taxon>Pseudomonadota</taxon>
        <taxon>Gammaproteobacteria</taxon>
        <taxon>Enterobacterales</taxon>
        <taxon>Erwiniaceae</taxon>
        <taxon>Duffyella</taxon>
    </lineage>
</organism>
<feature type="domain" description="Bacterial Ig-like" evidence="2">
    <location>
        <begin position="456"/>
        <end position="522"/>
    </location>
</feature>
<feature type="domain" description="Bacterial Ig-like" evidence="2">
    <location>
        <begin position="879"/>
        <end position="955"/>
    </location>
</feature>
<reference evidence="4" key="1">
    <citation type="submission" date="2015-11" db="EMBL/GenBank/DDBJ databases">
        <authorList>
            <person name="Blom J."/>
        </authorList>
    </citation>
    <scope>NUCLEOTIDE SEQUENCE [LARGE SCALE GENOMIC DNA]</scope>
</reference>
<evidence type="ECO:0000256" key="1">
    <source>
        <dbReference type="SAM" id="MobiDB-lite"/>
    </source>
</evidence>
<proteinExistence type="predicted"/>
<feature type="domain" description="Bacterial Ig-like" evidence="2">
    <location>
        <begin position="1597"/>
        <end position="1673"/>
    </location>
</feature>
<dbReference type="PATRIC" id="fig|1619313.3.peg.296"/>
<feature type="domain" description="Bacterial Ig-like" evidence="2">
    <location>
        <begin position="2010"/>
        <end position="2085"/>
    </location>
</feature>
<feature type="domain" description="Bacterial Ig-like" evidence="2">
    <location>
        <begin position="1289"/>
        <end position="1351"/>
    </location>
</feature>
<feature type="region of interest" description="Disordered" evidence="1">
    <location>
        <begin position="1282"/>
        <end position="1303"/>
    </location>
</feature>
<feature type="domain" description="Bacterial Ig-like" evidence="2">
    <location>
        <begin position="567"/>
        <end position="646"/>
    </location>
</feature>
<keyword evidence="4" id="KW-1185">Reference proteome</keyword>
<evidence type="ECO:0000313" key="3">
    <source>
        <dbReference type="EMBL" id="CUU22522.1"/>
    </source>
</evidence>
<evidence type="ECO:0000313" key="4">
    <source>
        <dbReference type="Proteomes" id="UP000059419"/>
    </source>
</evidence>
<feature type="compositionally biased region" description="Polar residues" evidence="1">
    <location>
        <begin position="1284"/>
        <end position="1300"/>
    </location>
</feature>
<name>A0A0U5KWS1_9GAMM</name>
<feature type="domain" description="Bacterial Ig-like" evidence="2">
    <location>
        <begin position="1802"/>
        <end position="1880"/>
    </location>
</feature>
<dbReference type="NCBIfam" id="NF033510">
    <property type="entry name" value="Ca_tandemer"/>
    <property type="match status" value="4"/>
</dbReference>
<feature type="domain" description="Bacterial Ig-like" evidence="2">
    <location>
        <begin position="2094"/>
        <end position="2180"/>
    </location>
</feature>
<dbReference type="Pfam" id="PF19077">
    <property type="entry name" value="Big_13"/>
    <property type="match status" value="16"/>
</dbReference>
<sequence length="2568" mass="274821">MKDSTHITDTAHDADARSGLFTSPVITEIYNDSGTAIGPVIPGRVTDDPMPRFTGTAAPGSLVEIFSWSTKLGEGYADENGRFSFVSTTPFAAGGQLISAKSTQSNGDEARSEVISLSFLPLKHPVDPDQPVNLEPTISRPVIEGIYDNRSGEKLIENGFTVDKTPLLKGTADPLAIVYVTNFFGQPVGSIQASAEGEWELEVDINRGSPFKAIAVDAENPANVSYRSELVHLRLQSESAPLIESVYDNVGATGYVDQDGVTDDPQPVISGTADPHSLVEIFLSGTSVLLGQGYADKNGHFSFTITEPLASGSNTFYAISSFDGVSSPPSDPFSLTYTPQSELPDTFIPPYALQAAIDEPANDVIGNDGTTTDVTPTLTGKANAFATVIIRINDIVVDEVVANKDGIWIFEPKAPLSPGLNIFSFAAMNNGVEQISEASFTLNIALRVSVTYADDNVGLDIGELSAGQSTDDSQPTLHGAGTPNAIVLIRTERGLLGSVQVNENGEWSFTPESPLAPGVHRFRPIITHPDSDQPVSGDYFALTITTPVSMTPEILYARDDQGYSSWLDSGDTTDDATPTFTGYVDAPGRMVMVRDGGNVIGSIKVDPFGDWIYTPEPALETGSHSLTFEIVDLQGKVHASEPFVLQVVLPTDTKILYADDNVGSVTDALSNGGRTDDTTPTLHGSGTPNSTVNIYYKGRLYLGSAEINADGKWSFTPSSPLPAGSYDFTAREVNGSGQEQPASPNFSLTIAPPIEYFAPTISNVYDNVLTQKYLSNGSITDDTTPRFSGRGTPNSTIEVRDNDKVIAEVPVDRYGNWSWTATQPLETGDYRFSFVTVGEDGREYASADFNLEIITQVGGRITSAEDNVGAVTDPLSSGSRTDDTTPTLNGVGTPDGIVRIYDNNRLIGSAKINESGEWSFTPSSALAAGAHNFYAKVTGPDGTVLANSPNFALTIAPPIEYFAPTISNVYDNVLTQKYLSNGSITDDTTPRFSGRGTPNSTIEVRDNDKVIAEVPVNSSGNWSWTATQPLEAGDYRFSFVTVGEDGQEYASADFNLEIISQVTGRITSAEDNVGAVTDALSSGGRTDDTTPTLNGVGTPDGIVRIYDNNRLIGSAKINESGEWSFTPSSALAAGAHNFYAKVTGPDGTVLANSPNFALTIAPPVSYTAPTISNVYDNVLTQKYLSNGSITDDTTPRFSGRGTPNSTIEVRDNDKVIAEVPVDRYGNWSWTATQPLEAGDYRFSFVTVGEDGQEYASADFNLEIISQVTGRIDSADDNVGAVTDPLSSGSRTDDTTPTLNGVGTPDGKVEIYNGYSRIGTADINADGTWSWTPAGALQDGNYSFRATVIGPDGTRLPQSPAFNLIIAKPVEYVAPTVSNVYDNVLTQKYLSNGSITDDTTPRFAGRGTPNSKIEIRDNDQKIAEVYVDHYGNWIWTSTQGLEPGNHRFSFVAIDEAGREFASNDFSLQIISHVNGRITSAEDNVGSVTDPLGNGARTDDATPTLKGVGTPGGKVDIYNGYSIIGRADINADGNWSWTPPAALQDGNYSFRATVISPDGTRLSQSPAFNLIIAKPVEYVAPTVSNVYDNVLAQKYLSNGSITDDTTPRFAGRGTPNSKIEIRDNDQKIAEVYVDHYGNWIWTSTQGLEPGNHRFSFVAIDEAGREFASNDFSLQIISHVNGRITSAEDNVGSVTDPLGNGARTDDATPTLKGVGTPGGKVDIYNGYSIIGRADINADGNWSWTPPAALQDGNYSFRATVISPDGTRLSQSPAFNLIIAKPVEYAAPTISSAYDNMLMQKYLSSGSITDDTTPRFTGRGTPNSKIEVRDNDQKIAEVYVDRYGNWSWMPTQTQALEPGNHRFNFVVTGEDGREFASNDFSLQIITHVAGRINFAEDNVGEITDPLTSGARTDDTTPTLKGVGTPGGKVDIYDSYGYHGTANINDNGEWSWTPSRGLLEGSYNFRAIVISPDGTRLAQSPTFNLVITKPVVYFAPVIENVLDNVGNVVSLSHGATTDDTTPTFSGRGVANSKITVYINEEAVGDIHVNAQGNWSYTPSPALEKGEYTFNFVTIDNKGVEHPSKGLTLQIEPPVPVRILFADDDVGANTDPLYDGSRTDDAQPTLHGTGTPNGFVIVINAQGLVGTATIRPDGTWSVTPENPLEIGRHALMALVTDPDGYTHPPTAPFDLIITEPNDFQAPNILYAIDSEGDQQLLPSGAISDDTTPTLRGEGQPGSTVVIRNLVTGEEAKVQVNGEGFWVWTPLASLSEREHFFTVAGIDENGKEHSLSDGSLFALQIVYPGDNRIISATDDVGSTESLLAGAQTDDAKPTLHGFGVPDGIVWIYDNDKLLGSETINGKGEWSFTPEQPLEMGIHHFSAKSSATTDKIMTPASPTFALEIVPVTGEPEPVEPEQLPPPVILAAYDNRDGERLIGEGEPSGDATPLLKGTATPFTLVTVNVPGHSFGTAIVDKDGNWELELKGSIGQAPLFAVAIDPKNLDVLPSAESEVFNLNIEWDQQEPLTMRSLLQDADAPLFAEAEPVISATPPVEPTAFVPVSAPLLQTEEIAPTLY</sequence>
<feature type="domain" description="Bacterial Ig-like" evidence="2">
    <location>
        <begin position="1700"/>
        <end position="1768"/>
    </location>
</feature>
<gene>
    <name evidence="3" type="ORF">EM595_0285</name>
</gene>
<dbReference type="Gene3D" id="2.60.40.10">
    <property type="entry name" value="Immunoglobulins"/>
    <property type="match status" value="7"/>
</dbReference>
<dbReference type="EMBL" id="LN907827">
    <property type="protein sequence ID" value="CUU22522.1"/>
    <property type="molecule type" value="Genomic_DNA"/>
</dbReference>
<dbReference type="InterPro" id="IPR013783">
    <property type="entry name" value="Ig-like_fold"/>
</dbReference>
<dbReference type="STRING" id="1619313.EM595_0285"/>